<dbReference type="GO" id="GO:0005525">
    <property type="term" value="F:GTP binding"/>
    <property type="evidence" value="ECO:0007669"/>
    <property type="project" value="InterPro"/>
</dbReference>
<evidence type="ECO:0000313" key="3">
    <source>
        <dbReference type="EMBL" id="RAO00658.1"/>
    </source>
</evidence>
<dbReference type="InterPro" id="IPR006073">
    <property type="entry name" value="GTP-bd"/>
</dbReference>
<dbReference type="EMBL" id="FMCR01000010">
    <property type="protein sequence ID" value="SCF43272.1"/>
    <property type="molecule type" value="Genomic_DNA"/>
</dbReference>
<proteinExistence type="predicted"/>
<dbReference type="AlphaFoldDB" id="A0A1C5ADE8"/>
<dbReference type="Proteomes" id="UP000198864">
    <property type="component" value="Unassembled WGS sequence"/>
</dbReference>
<gene>
    <name evidence="4" type="ORF">GA0070561_0045</name>
    <name evidence="3" type="ORF">GAR05_02116</name>
</gene>
<feature type="coiled-coil region" evidence="1">
    <location>
        <begin position="359"/>
        <end position="386"/>
    </location>
</feature>
<name>A0A1C5ADE8_9ACTN</name>
<dbReference type="SUPFAM" id="SSF52540">
    <property type="entry name" value="P-loop containing nucleoside triphosphate hydrolases"/>
    <property type="match status" value="1"/>
</dbReference>
<dbReference type="InterPro" id="IPR027417">
    <property type="entry name" value="P-loop_NTPase"/>
</dbReference>
<dbReference type="Gene3D" id="3.40.50.300">
    <property type="entry name" value="P-loop containing nucleotide triphosphate hydrolases"/>
    <property type="match status" value="1"/>
</dbReference>
<dbReference type="STRING" id="285676.GA0070561_0045"/>
<dbReference type="EMBL" id="PXXW01000017">
    <property type="protein sequence ID" value="RAO00658.1"/>
    <property type="molecule type" value="Genomic_DNA"/>
</dbReference>
<evidence type="ECO:0000256" key="1">
    <source>
        <dbReference type="SAM" id="Coils"/>
    </source>
</evidence>
<evidence type="ECO:0000313" key="4">
    <source>
        <dbReference type="EMBL" id="SCF43272.1"/>
    </source>
</evidence>
<dbReference type="Proteomes" id="UP000249334">
    <property type="component" value="Unassembled WGS sequence"/>
</dbReference>
<reference evidence="4 5" key="1">
    <citation type="submission" date="2016-06" db="EMBL/GenBank/DDBJ databases">
        <authorList>
            <person name="Kjaerup R.B."/>
            <person name="Dalgaard T.S."/>
            <person name="Juul-Madsen H.R."/>
        </authorList>
    </citation>
    <scope>NUCLEOTIDE SEQUENCE [LARGE SCALE GENOMIC DNA]</scope>
    <source>
        <strain evidence="4 5">DSM 44871</strain>
    </source>
</reference>
<accession>A0A1C5ADE8</accession>
<evidence type="ECO:0000313" key="5">
    <source>
        <dbReference type="Proteomes" id="UP000198864"/>
    </source>
</evidence>
<evidence type="ECO:0000313" key="6">
    <source>
        <dbReference type="Proteomes" id="UP000249334"/>
    </source>
</evidence>
<feature type="domain" description="G" evidence="2">
    <location>
        <begin position="78"/>
        <end position="187"/>
    </location>
</feature>
<keyword evidence="6" id="KW-1185">Reference proteome</keyword>
<organism evidence="4 5">
    <name type="scientific">Micromonospora saelicesensis</name>
    <dbReference type="NCBI Taxonomy" id="285676"/>
    <lineage>
        <taxon>Bacteria</taxon>
        <taxon>Bacillati</taxon>
        <taxon>Actinomycetota</taxon>
        <taxon>Actinomycetes</taxon>
        <taxon>Micromonosporales</taxon>
        <taxon>Micromonosporaceae</taxon>
        <taxon>Micromonospora</taxon>
    </lineage>
</organism>
<keyword evidence="1" id="KW-0175">Coiled coil</keyword>
<dbReference type="Pfam" id="PF01926">
    <property type="entry name" value="MMR_HSR1"/>
    <property type="match status" value="1"/>
</dbReference>
<evidence type="ECO:0000259" key="2">
    <source>
        <dbReference type="Pfam" id="PF01926"/>
    </source>
</evidence>
<reference evidence="3 6" key="2">
    <citation type="submission" date="2018-03" db="EMBL/GenBank/DDBJ databases">
        <title>Genomic framework for the identification of Micromonospora saelicesensis and Micromonospora noduli.</title>
        <authorList>
            <person name="Riesco R."/>
            <person name="Trujillo M.E."/>
        </authorList>
    </citation>
    <scope>NUCLEOTIDE SEQUENCE [LARGE SCALE GENOMIC DNA]</scope>
    <source>
        <strain evidence="3 6">GAR05</strain>
    </source>
</reference>
<dbReference type="CDD" id="cd00882">
    <property type="entry name" value="Ras_like_GTPase"/>
    <property type="match status" value="1"/>
</dbReference>
<sequence length="699" mass="75376">MDRSLTTLPAAFRALIVADGRDVSRALARAAQEIDAQIIGSEHRWSLGDAVDYLHHSAVRLEAVCESLADRDVERPLRVVLMGQTMAGKSTLFEYLSGGDGARVGDGRQRFSRDACIRVATEIGVEIVDTPGVGAMDGKEDYEFAFRQVADADLILWVATTRATQEQTGQALERLADLGKPILVALNCLKDVTDEIGLLDMLEEPELVFGGDAMGNLAPIRRYLSRAGGRYIDAVAIHAQAARLALSGALDTDEARTLHANSRIDSLVSALRLHADGTFAQRRIVSICDSLRLALLDTADAVEAAHATASSALTAGLGMQLEFRKRGSRRVDDAYEELQAAFSAAITARERWAESVDVDRDLDELNERLNNEMAALRTDFERSIADVGQRLQADLEGVAVDVADDWTGFGGGGFRELGGRGTVWGNRAVKVGGRFAVGMGGLMAGALIGSFLGPGLGTAIGAVSAGVIGLVSSLLGLDRLIDWIGDRSFRSAAEVRERRRRKVRDQMSELLLEFRKSLVPVGERVRQDWLDAVEGEAARQYAASAVLERSIAVLRRLASEEIEPVNVRIDTELVRELLRCTGREQAASAVIRATRWRGAGMAIEVPEPVFDELVHAPAAECVERIVPTSAQSSAAASALQIIRHLADREVTVHEMGPDSLEIALDAPVAPGAQEAWHALARVHTGVDVRIRDVVKGGLS</sequence>
<protein>
    <submittedName>
        <fullName evidence="4">Small GTP-binding protein domain-containing protein</fullName>
    </submittedName>
</protein>